<evidence type="ECO:0000313" key="2">
    <source>
        <dbReference type="EMBL" id="KAG7457320.1"/>
    </source>
</evidence>
<dbReference type="PANTHER" id="PTHR10460">
    <property type="entry name" value="ABL INTERACTOR FAMILY MEMBER"/>
    <property type="match status" value="1"/>
</dbReference>
<dbReference type="InterPro" id="IPR028457">
    <property type="entry name" value="ABI"/>
</dbReference>
<proteinExistence type="inferred from homology"/>
<gene>
    <name evidence="2" type="ORF">JOB18_036348</name>
</gene>
<accession>A0AAV6PCY1</accession>
<name>A0AAV6PCY1_SOLSE</name>
<organism evidence="2 3">
    <name type="scientific">Solea senegalensis</name>
    <name type="common">Senegalese sole</name>
    <dbReference type="NCBI Taxonomy" id="28829"/>
    <lineage>
        <taxon>Eukaryota</taxon>
        <taxon>Metazoa</taxon>
        <taxon>Chordata</taxon>
        <taxon>Craniata</taxon>
        <taxon>Vertebrata</taxon>
        <taxon>Euteleostomi</taxon>
        <taxon>Actinopterygii</taxon>
        <taxon>Neopterygii</taxon>
        <taxon>Teleostei</taxon>
        <taxon>Neoteleostei</taxon>
        <taxon>Acanthomorphata</taxon>
        <taxon>Carangaria</taxon>
        <taxon>Pleuronectiformes</taxon>
        <taxon>Pleuronectoidei</taxon>
        <taxon>Soleidae</taxon>
        <taxon>Solea</taxon>
    </lineage>
</organism>
<dbReference type="GO" id="GO:0001764">
    <property type="term" value="P:neuron migration"/>
    <property type="evidence" value="ECO:0007669"/>
    <property type="project" value="TreeGrafter"/>
</dbReference>
<dbReference type="GO" id="GO:0017124">
    <property type="term" value="F:SH3 domain binding"/>
    <property type="evidence" value="ECO:0007669"/>
    <property type="project" value="TreeGrafter"/>
</dbReference>
<reference evidence="2 3" key="1">
    <citation type="journal article" date="2021" name="Sci. Rep.">
        <title>Chromosome anchoring in Senegalese sole (Solea senegalensis) reveals sex-associated markers and genome rearrangements in flatfish.</title>
        <authorList>
            <person name="Guerrero-Cozar I."/>
            <person name="Gomez-Garrido J."/>
            <person name="Berbel C."/>
            <person name="Martinez-Blanch J.F."/>
            <person name="Alioto T."/>
            <person name="Claros M.G."/>
            <person name="Gagnaire P.A."/>
            <person name="Manchado M."/>
        </authorList>
    </citation>
    <scope>NUCLEOTIDE SEQUENCE [LARGE SCALE GENOMIC DNA]</scope>
    <source>
        <strain evidence="2">Sse05_10M</strain>
    </source>
</reference>
<dbReference type="GO" id="GO:0035591">
    <property type="term" value="F:signaling adaptor activity"/>
    <property type="evidence" value="ECO:0007669"/>
    <property type="project" value="TreeGrafter"/>
</dbReference>
<comment type="similarity">
    <text evidence="1">Belongs to the ABI family.</text>
</comment>
<dbReference type="GO" id="GO:0030027">
    <property type="term" value="C:lamellipodium"/>
    <property type="evidence" value="ECO:0007669"/>
    <property type="project" value="TreeGrafter"/>
</dbReference>
<dbReference type="GO" id="GO:0098858">
    <property type="term" value="C:actin-based cell projection"/>
    <property type="evidence" value="ECO:0007669"/>
    <property type="project" value="TreeGrafter"/>
</dbReference>
<comment type="caution">
    <text evidence="2">The sequence shown here is derived from an EMBL/GenBank/DDBJ whole genome shotgun (WGS) entry which is preliminary data.</text>
</comment>
<dbReference type="AlphaFoldDB" id="A0AAV6PCY1"/>
<evidence type="ECO:0000313" key="3">
    <source>
        <dbReference type="Proteomes" id="UP000693946"/>
    </source>
</evidence>
<dbReference type="Proteomes" id="UP000693946">
    <property type="component" value="Unassembled WGS sequence"/>
</dbReference>
<dbReference type="EMBL" id="JAGKHQ010001373">
    <property type="protein sequence ID" value="KAG7457320.1"/>
    <property type="molecule type" value="Genomic_DNA"/>
</dbReference>
<protein>
    <submittedName>
        <fullName evidence="2">Abl interactor 2 isoform X2</fullName>
    </submittedName>
</protein>
<evidence type="ECO:0000256" key="1">
    <source>
        <dbReference type="ARBA" id="ARBA00010020"/>
    </source>
</evidence>
<keyword evidence="3" id="KW-1185">Reference proteome</keyword>
<sequence>MAELQMLLEEEIPAGRSALVDSFSNLDQVAEYCENNYVQSTDKQRALEETKSFTTQSLASVSYLINTLANNVLQLLDIQASQLRRMESSLNHITQVSDVTMTPPPSHIQHINISTVCLRPSTFTTRKWRDERSES</sequence>
<dbReference type="PANTHER" id="PTHR10460:SF26">
    <property type="entry name" value="ABL INTERACTOR 2"/>
    <property type="match status" value="1"/>
</dbReference>
<dbReference type="GO" id="GO:0031209">
    <property type="term" value="C:SCAR complex"/>
    <property type="evidence" value="ECO:0007669"/>
    <property type="project" value="TreeGrafter"/>
</dbReference>